<feature type="domain" description="Molybdopterin-guanine dinucleotide biosynthesis protein B (MobB)" evidence="1">
    <location>
        <begin position="16"/>
        <end position="147"/>
    </location>
</feature>
<dbReference type="RefSeq" id="WP_114487880.1">
    <property type="nucleotide sequence ID" value="NZ_CBCSHM010000094.1"/>
</dbReference>
<sequence length="186" mass="20469">MNALPSLSFEPDLPLLGIAAWSGTGKTTLLEKLLPLLREHGLRVAVIKHAHHEFEVDKPGKDSYRLRCAGATPMLVASHKRLALMMETPGQEEPDLPALVESLRCYSPDLILVEGFKAWPFPKLALHRDTCGDTSLVQDAWVHAVATNQPAALALDEGVEVLNIDNIKDVAAWVKKWPARWKASLA</sequence>
<dbReference type="InterPro" id="IPR004435">
    <property type="entry name" value="MobB_dom"/>
</dbReference>
<dbReference type="PANTHER" id="PTHR40072:SF1">
    <property type="entry name" value="MOLYBDOPTERIN-GUANINE DINUCLEOTIDE BIOSYNTHESIS ADAPTER PROTEIN"/>
    <property type="match status" value="1"/>
</dbReference>
<dbReference type="InterPro" id="IPR027417">
    <property type="entry name" value="P-loop_NTPase"/>
</dbReference>
<name>A0A368TY48_9GAMM</name>
<dbReference type="CDD" id="cd03116">
    <property type="entry name" value="MobB"/>
    <property type="match status" value="1"/>
</dbReference>
<dbReference type="InterPro" id="IPR052539">
    <property type="entry name" value="MGD_biosynthesis_adapter"/>
</dbReference>
<dbReference type="GO" id="GO:0006777">
    <property type="term" value="P:Mo-molybdopterin cofactor biosynthetic process"/>
    <property type="evidence" value="ECO:0007669"/>
    <property type="project" value="InterPro"/>
</dbReference>
<proteinExistence type="predicted"/>
<evidence type="ECO:0000313" key="2">
    <source>
        <dbReference type="EMBL" id="RCV87903.1"/>
    </source>
</evidence>
<dbReference type="SUPFAM" id="SSF52540">
    <property type="entry name" value="P-loop containing nucleoside triphosphate hydrolases"/>
    <property type="match status" value="1"/>
</dbReference>
<gene>
    <name evidence="2" type="primary">mobB</name>
    <name evidence="2" type="ORF">DU506_15900</name>
</gene>
<protein>
    <submittedName>
        <fullName evidence="2">Molybdopterin-guanine dinucleotide biosynthesis protein B</fullName>
    </submittedName>
</protein>
<dbReference type="EMBL" id="QPIJ01000045">
    <property type="protein sequence ID" value="RCV87903.1"/>
    <property type="molecule type" value="Genomic_DNA"/>
</dbReference>
<evidence type="ECO:0000259" key="1">
    <source>
        <dbReference type="Pfam" id="PF03205"/>
    </source>
</evidence>
<dbReference type="Proteomes" id="UP000253204">
    <property type="component" value="Unassembled WGS sequence"/>
</dbReference>
<comment type="caution">
    <text evidence="2">The sequence shown here is derived from an EMBL/GenBank/DDBJ whole genome shotgun (WGS) entry which is preliminary data.</text>
</comment>
<organism evidence="2 3">
    <name type="scientific">Vreelandella rituensis</name>
    <dbReference type="NCBI Taxonomy" id="2282306"/>
    <lineage>
        <taxon>Bacteria</taxon>
        <taxon>Pseudomonadati</taxon>
        <taxon>Pseudomonadota</taxon>
        <taxon>Gammaproteobacteria</taxon>
        <taxon>Oceanospirillales</taxon>
        <taxon>Halomonadaceae</taxon>
        <taxon>Vreelandella</taxon>
    </lineage>
</organism>
<dbReference type="AlphaFoldDB" id="A0A368TY48"/>
<dbReference type="GO" id="GO:0005525">
    <property type="term" value="F:GTP binding"/>
    <property type="evidence" value="ECO:0007669"/>
    <property type="project" value="InterPro"/>
</dbReference>
<dbReference type="Pfam" id="PF03205">
    <property type="entry name" value="MobB"/>
    <property type="match status" value="1"/>
</dbReference>
<reference evidence="2 3" key="1">
    <citation type="submission" date="2018-07" db="EMBL/GenBank/DDBJ databases">
        <title>Halomonas rutogse sp. nov., isolated from Lake TangqianCo on Tibetan Plateau.</title>
        <authorList>
            <person name="Lu H."/>
            <person name="Xing P."/>
            <person name="Wu Q."/>
        </authorList>
    </citation>
    <scope>NUCLEOTIDE SEQUENCE [LARGE SCALE GENOMIC DNA]</scope>
    <source>
        <strain evidence="2 3">TQ8S</strain>
    </source>
</reference>
<dbReference type="PANTHER" id="PTHR40072">
    <property type="entry name" value="MOLYBDOPTERIN-GUANINE DINUCLEOTIDE BIOSYNTHESIS ADAPTER PROTEIN-RELATED"/>
    <property type="match status" value="1"/>
</dbReference>
<keyword evidence="3" id="KW-1185">Reference proteome</keyword>
<accession>A0A368TY48</accession>
<dbReference type="NCBIfam" id="TIGR00176">
    <property type="entry name" value="mobB"/>
    <property type="match status" value="1"/>
</dbReference>
<dbReference type="OrthoDB" id="9804758at2"/>
<evidence type="ECO:0000313" key="3">
    <source>
        <dbReference type="Proteomes" id="UP000253204"/>
    </source>
</evidence>
<dbReference type="Gene3D" id="3.40.50.300">
    <property type="entry name" value="P-loop containing nucleotide triphosphate hydrolases"/>
    <property type="match status" value="1"/>
</dbReference>